<keyword evidence="3 9" id="KW-0813">Transport</keyword>
<evidence type="ECO:0000256" key="6">
    <source>
        <dbReference type="ARBA" id="ARBA00023010"/>
    </source>
</evidence>
<evidence type="ECO:0000256" key="4">
    <source>
        <dbReference type="ARBA" id="ARBA00022816"/>
    </source>
</evidence>
<evidence type="ECO:0000256" key="3">
    <source>
        <dbReference type="ARBA" id="ARBA00022448"/>
    </source>
</evidence>
<evidence type="ECO:0000256" key="7">
    <source>
        <dbReference type="ARBA" id="ARBA00023132"/>
    </source>
</evidence>
<comment type="subcellular location">
    <subcellularLocation>
        <location evidence="1 9">Nucleus</location>
        <location evidence="1 9">Nuclear pore complex</location>
    </subcellularLocation>
</comment>
<keyword evidence="5 9" id="KW-0653">Protein transport</keyword>
<dbReference type="PANTHER" id="PTHR13373">
    <property type="entry name" value="FROUNT PROTEIN-RELATED"/>
    <property type="match status" value="1"/>
</dbReference>
<comment type="caution">
    <text evidence="10">The sequence shown here is derived from an EMBL/GenBank/DDBJ whole genome shotgun (WGS) entry which is preliminary data.</text>
</comment>
<evidence type="ECO:0000313" key="10">
    <source>
        <dbReference type="EMBL" id="CAJ0605640.1"/>
    </source>
</evidence>
<protein>
    <recommendedName>
        <fullName evidence="9">Nuclear pore complex protein Nup85</fullName>
    </recommendedName>
</protein>
<dbReference type="GO" id="GO:0045893">
    <property type="term" value="P:positive regulation of DNA-templated transcription"/>
    <property type="evidence" value="ECO:0007669"/>
    <property type="project" value="TreeGrafter"/>
</dbReference>
<dbReference type="Pfam" id="PF07575">
    <property type="entry name" value="Nucleopor_Nup85"/>
    <property type="match status" value="1"/>
</dbReference>
<gene>
    <name evidence="10" type="ORF">CYNAS_LOCUS17623</name>
</gene>
<dbReference type="GO" id="GO:0017056">
    <property type="term" value="F:structural constituent of nuclear pore"/>
    <property type="evidence" value="ECO:0007669"/>
    <property type="project" value="TreeGrafter"/>
</dbReference>
<keyword evidence="7 9" id="KW-0906">Nuclear pore complex</keyword>
<keyword evidence="9" id="KW-0472">Membrane</keyword>
<dbReference type="GO" id="GO:0006406">
    <property type="term" value="P:mRNA export from nucleus"/>
    <property type="evidence" value="ECO:0007669"/>
    <property type="project" value="TreeGrafter"/>
</dbReference>
<evidence type="ECO:0000256" key="2">
    <source>
        <dbReference type="ARBA" id="ARBA00005573"/>
    </source>
</evidence>
<dbReference type="InterPro" id="IPR011502">
    <property type="entry name" value="Nucleoporin_Nup85"/>
</dbReference>
<evidence type="ECO:0000256" key="1">
    <source>
        <dbReference type="ARBA" id="ARBA00004567"/>
    </source>
</evidence>
<keyword evidence="11" id="KW-1185">Reference proteome</keyword>
<dbReference type="Proteomes" id="UP001176961">
    <property type="component" value="Unassembled WGS sequence"/>
</dbReference>
<dbReference type="GO" id="GO:0031965">
    <property type="term" value="C:nuclear membrane"/>
    <property type="evidence" value="ECO:0007669"/>
    <property type="project" value="UniProtKB-UniRule"/>
</dbReference>
<reference evidence="10" key="1">
    <citation type="submission" date="2023-07" db="EMBL/GenBank/DDBJ databases">
        <authorList>
            <consortium name="CYATHOMIX"/>
        </authorList>
    </citation>
    <scope>NUCLEOTIDE SEQUENCE</scope>
    <source>
        <strain evidence="10">N/A</strain>
    </source>
</reference>
<keyword evidence="4 9" id="KW-0509">mRNA transport</keyword>
<proteinExistence type="inferred from homology"/>
<comment type="function">
    <text evidence="9">Functions as a component of the nuclear pore complex (NPC).</text>
</comment>
<name>A0AA36H8C1_CYLNA</name>
<dbReference type="AlphaFoldDB" id="A0AA36H8C1"/>
<evidence type="ECO:0000256" key="5">
    <source>
        <dbReference type="ARBA" id="ARBA00022927"/>
    </source>
</evidence>
<comment type="subunit">
    <text evidence="9">Component of the nuclear pore complex (NPC).</text>
</comment>
<dbReference type="PANTHER" id="PTHR13373:SF21">
    <property type="entry name" value="NUCLEAR PORE COMPLEX PROTEIN NUP85"/>
    <property type="match status" value="1"/>
</dbReference>
<keyword evidence="8 9" id="KW-0539">Nucleus</keyword>
<comment type="similarity">
    <text evidence="2 9">Belongs to the nucleoporin Nup85 family.</text>
</comment>
<evidence type="ECO:0000256" key="9">
    <source>
        <dbReference type="RuleBase" id="RU365073"/>
    </source>
</evidence>
<dbReference type="GO" id="GO:0031080">
    <property type="term" value="C:nuclear pore outer ring"/>
    <property type="evidence" value="ECO:0007669"/>
    <property type="project" value="TreeGrafter"/>
</dbReference>
<dbReference type="EMBL" id="CATQJL010000316">
    <property type="protein sequence ID" value="CAJ0605640.1"/>
    <property type="molecule type" value="Genomic_DNA"/>
</dbReference>
<evidence type="ECO:0000313" key="11">
    <source>
        <dbReference type="Proteomes" id="UP001176961"/>
    </source>
</evidence>
<keyword evidence="6 9" id="KW-0811">Translocation</keyword>
<accession>A0AA36H8C1</accession>
<organism evidence="10 11">
    <name type="scientific">Cylicocyclus nassatus</name>
    <name type="common">Nematode worm</name>
    <dbReference type="NCBI Taxonomy" id="53992"/>
    <lineage>
        <taxon>Eukaryota</taxon>
        <taxon>Metazoa</taxon>
        <taxon>Ecdysozoa</taxon>
        <taxon>Nematoda</taxon>
        <taxon>Chromadorea</taxon>
        <taxon>Rhabditida</taxon>
        <taxon>Rhabditina</taxon>
        <taxon>Rhabditomorpha</taxon>
        <taxon>Strongyloidea</taxon>
        <taxon>Strongylidae</taxon>
        <taxon>Cylicocyclus</taxon>
    </lineage>
</organism>
<sequence>MVMAPDACHYAYSVSDSKIICALSKVNTRDEQKVPTSGVFGMFHEHLPVLHLAYANPIVRQLLIEMHVIFEKCRQSAQLGRITALETLSISREYRSALLHCADEIGGDDENVYMRDFTIWTLFETMFFKQGDTPICLDLISWGLESFTFIDKLVQKAFKELDEGVDVGGGSYWRTVCMTMIGCRFDTCIDFLSLLKGDKAAERFINILSSLDWNWLTDEGKIPKLDRWKHELASALSSGVFASNRNILFLAQLLNGDRKNLERAASAVVAEWWHLMPFYTFVKNATVAYNELGPLAEKCRSLFDNEKDNGDFDAFLSILCMKDISVLQNLISNPWLSAHLIDTLLHTDSEYASLPTLAEIRDFLLMDYASGLIQDSCLWEIGADYLLHCGSEGRLRLENHIEAMHIEDEAMAENLMRICVEQELDDSKACVVNTMTYRYLREGEWSAALSWALRGGRGPALDTAVNRIVWHADKNELASMSLLDHLADYVAELESPSLAFLFNYYRFHRFLSIGDVRSAAPVLVSLISSTNVPLSFHKILFYYLKLILADAPQVQIPAENLHELVSFFRQYSIDNGEDMEDSEDTVRSLKHLLLLRLADAEMASVCVQ</sequence>
<dbReference type="GO" id="GO:0006606">
    <property type="term" value="P:protein import into nucleus"/>
    <property type="evidence" value="ECO:0007669"/>
    <property type="project" value="TreeGrafter"/>
</dbReference>
<evidence type="ECO:0000256" key="8">
    <source>
        <dbReference type="ARBA" id="ARBA00023242"/>
    </source>
</evidence>